<dbReference type="InterPro" id="IPR000835">
    <property type="entry name" value="HTH_MarR-typ"/>
</dbReference>
<gene>
    <name evidence="5" type="ORF">DLJ74_00935</name>
</gene>
<organism evidence="5 6">
    <name type="scientific">Gracilibacillus dipsosauri</name>
    <dbReference type="NCBI Taxonomy" id="178340"/>
    <lineage>
        <taxon>Bacteria</taxon>
        <taxon>Bacillati</taxon>
        <taxon>Bacillota</taxon>
        <taxon>Bacilli</taxon>
        <taxon>Bacillales</taxon>
        <taxon>Bacillaceae</taxon>
        <taxon>Gracilibacillus</taxon>
    </lineage>
</organism>
<dbReference type="SUPFAM" id="SSF46785">
    <property type="entry name" value="Winged helix' DNA-binding domain"/>
    <property type="match status" value="1"/>
</dbReference>
<comment type="caution">
    <text evidence="5">The sequence shown here is derived from an EMBL/GenBank/DDBJ whole genome shotgun (WGS) entry which is preliminary data.</text>
</comment>
<feature type="domain" description="HTH marR-type" evidence="4">
    <location>
        <begin position="37"/>
        <end position="169"/>
    </location>
</feature>
<keyword evidence="3" id="KW-0804">Transcription</keyword>
<evidence type="ECO:0000313" key="6">
    <source>
        <dbReference type="Proteomes" id="UP000245624"/>
    </source>
</evidence>
<dbReference type="Pfam" id="PF12802">
    <property type="entry name" value="MarR_2"/>
    <property type="match status" value="1"/>
</dbReference>
<reference evidence="5 6" key="1">
    <citation type="submission" date="2018-05" db="EMBL/GenBank/DDBJ databases">
        <title>Genomic analysis of Gracilibacillus dipsosauri DD1 reveals novel features of a salt-tolerant amylase.</title>
        <authorList>
            <person name="Deutch C.E."/>
            <person name="Yang S."/>
        </authorList>
    </citation>
    <scope>NUCLEOTIDE SEQUENCE [LARGE SCALE GENOMIC DNA]</scope>
    <source>
        <strain evidence="5 6">DD1</strain>
    </source>
</reference>
<evidence type="ECO:0000259" key="4">
    <source>
        <dbReference type="PROSITE" id="PS50995"/>
    </source>
</evidence>
<dbReference type="InterPro" id="IPR036390">
    <property type="entry name" value="WH_DNA-bd_sf"/>
</dbReference>
<keyword evidence="1" id="KW-0805">Transcription regulation</keyword>
<proteinExistence type="predicted"/>
<dbReference type="InterPro" id="IPR036388">
    <property type="entry name" value="WH-like_DNA-bd_sf"/>
</dbReference>
<dbReference type="Gene3D" id="1.10.10.10">
    <property type="entry name" value="Winged helix-like DNA-binding domain superfamily/Winged helix DNA-binding domain"/>
    <property type="match status" value="1"/>
</dbReference>
<dbReference type="EMBL" id="QGTD01000001">
    <property type="protein sequence ID" value="PWU70428.1"/>
    <property type="molecule type" value="Genomic_DNA"/>
</dbReference>
<evidence type="ECO:0000256" key="3">
    <source>
        <dbReference type="ARBA" id="ARBA00023163"/>
    </source>
</evidence>
<dbReference type="CDD" id="cd00090">
    <property type="entry name" value="HTH_ARSR"/>
    <property type="match status" value="1"/>
</dbReference>
<dbReference type="PRINTS" id="PR00598">
    <property type="entry name" value="HTHMARR"/>
</dbReference>
<dbReference type="AlphaFoldDB" id="A0A317L699"/>
<protein>
    <submittedName>
        <fullName evidence="5">MarR family transcriptional regulator</fullName>
    </submittedName>
</protein>
<dbReference type="Proteomes" id="UP000245624">
    <property type="component" value="Unassembled WGS sequence"/>
</dbReference>
<dbReference type="PROSITE" id="PS50995">
    <property type="entry name" value="HTH_MARR_2"/>
    <property type="match status" value="1"/>
</dbReference>
<keyword evidence="2" id="KW-0238">DNA-binding</keyword>
<dbReference type="PANTHER" id="PTHR42756:SF1">
    <property type="entry name" value="TRANSCRIPTIONAL REPRESSOR OF EMRAB OPERON"/>
    <property type="match status" value="1"/>
</dbReference>
<sequence length="183" mass="21077">MFKPIHYFYNSCNTQLNVIYSTQVMNMKKQIENKQSIEEMRHLFVLLARQFGLLQKESSQCCGVTMIQSHILYEINHNHQLSLNELAERLGLDNSTTSRHIHGLVEKGYVERKPHPTDRRYVTLGLSEKGIALEGSISTMMNDYVLDLFNHLPKGKIHSMTSELKLLTEAMCKSDYCCKPPLS</sequence>
<evidence type="ECO:0000256" key="1">
    <source>
        <dbReference type="ARBA" id="ARBA00023015"/>
    </source>
</evidence>
<accession>A0A317L699</accession>
<dbReference type="GO" id="GO:0003677">
    <property type="term" value="F:DNA binding"/>
    <property type="evidence" value="ECO:0007669"/>
    <property type="project" value="UniProtKB-KW"/>
</dbReference>
<evidence type="ECO:0000313" key="5">
    <source>
        <dbReference type="EMBL" id="PWU70428.1"/>
    </source>
</evidence>
<name>A0A317L699_9BACI</name>
<dbReference type="SMART" id="SM00347">
    <property type="entry name" value="HTH_MARR"/>
    <property type="match status" value="1"/>
</dbReference>
<evidence type="ECO:0000256" key="2">
    <source>
        <dbReference type="ARBA" id="ARBA00023125"/>
    </source>
</evidence>
<dbReference type="GO" id="GO:0003700">
    <property type="term" value="F:DNA-binding transcription factor activity"/>
    <property type="evidence" value="ECO:0007669"/>
    <property type="project" value="InterPro"/>
</dbReference>
<dbReference type="PANTHER" id="PTHR42756">
    <property type="entry name" value="TRANSCRIPTIONAL REGULATOR, MARR"/>
    <property type="match status" value="1"/>
</dbReference>
<dbReference type="InterPro" id="IPR011991">
    <property type="entry name" value="ArsR-like_HTH"/>
</dbReference>
<keyword evidence="6" id="KW-1185">Reference proteome</keyword>